<accession>A0ABQ9YZH5</accession>
<dbReference type="EMBL" id="JAOYFB010000002">
    <property type="protein sequence ID" value="KAK4006049.1"/>
    <property type="molecule type" value="Genomic_DNA"/>
</dbReference>
<sequence length="750" mass="85040">MAYWTTVQAVYSWAQKLTLWSKQTLTRFIYCIPGLVKIKIYKSMVPGSDAKVSHRIAQVLHQSPNFLVIDKPYDVLINSNDPTEKIMAGLPRTFENKTSNYIDHRLRGRPSVVSFEQLNFGNSSVRELAPYALKIRQTALIPTQQFFKYAAVVSSLGDTDLVCIIFDIIEAGQVIAYAGHFIVKKDFVFDPITREPVVSVSLLSVDQNHEHLSLFGAANSNLLPFPDYFLDGSDKDYQELLIKTQEIFMTVFQVQQQNQIVSMPQPSNQVIYLLREPLTTSIYIETALPITKKSLDRITPKIQAMGTIKCSYGELGSFESNIFSSVQCTFKVIEDANDSFNAVDDVDGRTTYYSAYEEPGLMPFYFTTFLLGRLRGRYVVGVIVSDAFFIMATSRVYSRYSTPPASPIDSNSLVGTDVMERIHLPSYLPLEQVLTMLELRQILRHPFMYQDEMDVIIKCFGLNGENENSSYQVPPPVSRIFIRQLGPKTQMERLQYNWLQQMLDIHYTKTFQNSLCEYGESPVDSENPSLFCHNIIRLWIKELLRAIHKDQRPKDDCKLSNFFRMNIEEFVQGYLSLFGLSPESCFTCHILGQDGLPMSICQTSIATKDIGRHMETQHTASLWNHGHFKPFSLVLASKFVSLTNQADVTPLEKCKSTVADFRGTSYIELLRKIDGVNSLSSSAVAPPLRSPAASQPRAKKRKRLSLEELIVRKVMQERLNENDSTISSPPDVTLVSSPTRITRSAVRSSS</sequence>
<evidence type="ECO:0000313" key="3">
    <source>
        <dbReference type="Proteomes" id="UP001234178"/>
    </source>
</evidence>
<feature type="compositionally biased region" description="Polar residues" evidence="1">
    <location>
        <begin position="722"/>
        <end position="750"/>
    </location>
</feature>
<dbReference type="Proteomes" id="UP001234178">
    <property type="component" value="Unassembled WGS sequence"/>
</dbReference>
<protein>
    <submittedName>
        <fullName evidence="2">Uncharacterized protein</fullName>
    </submittedName>
</protein>
<feature type="region of interest" description="Disordered" evidence="1">
    <location>
        <begin position="680"/>
        <end position="701"/>
    </location>
</feature>
<evidence type="ECO:0000313" key="2">
    <source>
        <dbReference type="EMBL" id="KAK4006049.1"/>
    </source>
</evidence>
<evidence type="ECO:0000256" key="1">
    <source>
        <dbReference type="SAM" id="MobiDB-lite"/>
    </source>
</evidence>
<organism evidence="2 3">
    <name type="scientific">Daphnia magna</name>
    <dbReference type="NCBI Taxonomy" id="35525"/>
    <lineage>
        <taxon>Eukaryota</taxon>
        <taxon>Metazoa</taxon>
        <taxon>Ecdysozoa</taxon>
        <taxon>Arthropoda</taxon>
        <taxon>Crustacea</taxon>
        <taxon>Branchiopoda</taxon>
        <taxon>Diplostraca</taxon>
        <taxon>Cladocera</taxon>
        <taxon>Anomopoda</taxon>
        <taxon>Daphniidae</taxon>
        <taxon>Daphnia</taxon>
    </lineage>
</organism>
<name>A0ABQ9YZH5_9CRUS</name>
<feature type="region of interest" description="Disordered" evidence="1">
    <location>
        <begin position="719"/>
        <end position="750"/>
    </location>
</feature>
<gene>
    <name evidence="2" type="ORF">OUZ56_011180</name>
</gene>
<proteinExistence type="predicted"/>
<reference evidence="2 3" key="1">
    <citation type="journal article" date="2023" name="Nucleic Acids Res.">
        <title>The hologenome of Daphnia magna reveals possible DNA methylation and microbiome-mediated evolution of the host genome.</title>
        <authorList>
            <person name="Chaturvedi A."/>
            <person name="Li X."/>
            <person name="Dhandapani V."/>
            <person name="Marshall H."/>
            <person name="Kissane S."/>
            <person name="Cuenca-Cambronero M."/>
            <person name="Asole G."/>
            <person name="Calvet F."/>
            <person name="Ruiz-Romero M."/>
            <person name="Marangio P."/>
            <person name="Guigo R."/>
            <person name="Rago D."/>
            <person name="Mirbahai L."/>
            <person name="Eastwood N."/>
            <person name="Colbourne J.K."/>
            <person name="Zhou J."/>
            <person name="Mallon E."/>
            <person name="Orsini L."/>
        </authorList>
    </citation>
    <scope>NUCLEOTIDE SEQUENCE [LARGE SCALE GENOMIC DNA]</scope>
    <source>
        <strain evidence="2">LRV0_1</strain>
    </source>
</reference>
<keyword evidence="3" id="KW-1185">Reference proteome</keyword>
<comment type="caution">
    <text evidence="2">The sequence shown here is derived from an EMBL/GenBank/DDBJ whole genome shotgun (WGS) entry which is preliminary data.</text>
</comment>